<comment type="caution">
    <text evidence="2">The sequence shown here is derived from an EMBL/GenBank/DDBJ whole genome shotgun (WGS) entry which is preliminary data.</text>
</comment>
<protein>
    <submittedName>
        <fullName evidence="2">Uncharacterized protein</fullName>
    </submittedName>
</protein>
<evidence type="ECO:0000313" key="2">
    <source>
        <dbReference type="EMBL" id="PWZ45672.1"/>
    </source>
</evidence>
<dbReference type="AlphaFoldDB" id="A0A3L6GAY4"/>
<sequence>AEAGEGPGTEEAEVVPAGGGGGRGAAELAGGSHVGPGCWWGE</sequence>
<reference evidence="2" key="1">
    <citation type="journal article" date="2018" name="Nat. Genet.">
        <title>Extensive intraspecific gene order and gene structural variations between Mo17 and other maize genomes.</title>
        <authorList>
            <person name="Sun S."/>
            <person name="Zhou Y."/>
            <person name="Chen J."/>
            <person name="Shi J."/>
            <person name="Zhao H."/>
            <person name="Zhao H."/>
            <person name="Song W."/>
            <person name="Zhang M."/>
            <person name="Cui Y."/>
            <person name="Dong X."/>
            <person name="Liu H."/>
            <person name="Ma X."/>
            <person name="Jiao Y."/>
            <person name="Wang B."/>
            <person name="Wei X."/>
            <person name="Stein J.C."/>
            <person name="Glaubitz J.C."/>
            <person name="Lu F."/>
            <person name="Yu G."/>
            <person name="Liang C."/>
            <person name="Fengler K."/>
            <person name="Li B."/>
            <person name="Rafalski A."/>
            <person name="Schnable P.S."/>
            <person name="Ware D.H."/>
            <person name="Buckler E.S."/>
            <person name="Lai J."/>
        </authorList>
    </citation>
    <scope>NUCLEOTIDE SEQUENCE [LARGE SCALE GENOMIC DNA]</scope>
    <source>
        <tissue evidence="2">Seedling</tissue>
    </source>
</reference>
<accession>A0A3L6GAY4</accession>
<name>A0A3L6GAY4_MAIZE</name>
<dbReference type="Proteomes" id="UP000251960">
    <property type="component" value="Chromosome 10"/>
</dbReference>
<dbReference type="EMBL" id="NCVQ01000002">
    <property type="protein sequence ID" value="PWZ45672.1"/>
    <property type="molecule type" value="Genomic_DNA"/>
</dbReference>
<feature type="region of interest" description="Disordered" evidence="1">
    <location>
        <begin position="1"/>
        <end position="42"/>
    </location>
</feature>
<evidence type="ECO:0000256" key="1">
    <source>
        <dbReference type="SAM" id="MobiDB-lite"/>
    </source>
</evidence>
<feature type="compositionally biased region" description="Gly residues" evidence="1">
    <location>
        <begin position="32"/>
        <end position="42"/>
    </location>
</feature>
<gene>
    <name evidence="2" type="ORF">Zm00014a_024591</name>
</gene>
<feature type="non-terminal residue" evidence="2">
    <location>
        <position position="1"/>
    </location>
</feature>
<proteinExistence type="predicted"/>
<organism evidence="2">
    <name type="scientific">Zea mays</name>
    <name type="common">Maize</name>
    <dbReference type="NCBI Taxonomy" id="4577"/>
    <lineage>
        <taxon>Eukaryota</taxon>
        <taxon>Viridiplantae</taxon>
        <taxon>Streptophyta</taxon>
        <taxon>Embryophyta</taxon>
        <taxon>Tracheophyta</taxon>
        <taxon>Spermatophyta</taxon>
        <taxon>Magnoliopsida</taxon>
        <taxon>Liliopsida</taxon>
        <taxon>Poales</taxon>
        <taxon>Poaceae</taxon>
        <taxon>PACMAD clade</taxon>
        <taxon>Panicoideae</taxon>
        <taxon>Andropogonodae</taxon>
        <taxon>Andropogoneae</taxon>
        <taxon>Tripsacinae</taxon>
        <taxon>Zea</taxon>
    </lineage>
</organism>